<feature type="compositionally biased region" description="Polar residues" evidence="1">
    <location>
        <begin position="75"/>
        <end position="94"/>
    </location>
</feature>
<protein>
    <submittedName>
        <fullName evidence="2">Uncharacterized protein</fullName>
    </submittedName>
</protein>
<gene>
    <name evidence="2" type="ORF">ARMOST_17435</name>
</gene>
<feature type="compositionally biased region" description="Basic residues" evidence="1">
    <location>
        <begin position="95"/>
        <end position="105"/>
    </location>
</feature>
<keyword evidence="3" id="KW-1185">Reference proteome</keyword>
<dbReference type="Proteomes" id="UP000219338">
    <property type="component" value="Unassembled WGS sequence"/>
</dbReference>
<evidence type="ECO:0000313" key="3">
    <source>
        <dbReference type="Proteomes" id="UP000219338"/>
    </source>
</evidence>
<feature type="region of interest" description="Disordered" evidence="1">
    <location>
        <begin position="1"/>
        <end position="47"/>
    </location>
</feature>
<reference evidence="3" key="1">
    <citation type="journal article" date="2017" name="Nat. Ecol. Evol.">
        <title>Genome expansion and lineage-specific genetic innovations in the forest pathogenic fungi Armillaria.</title>
        <authorList>
            <person name="Sipos G."/>
            <person name="Prasanna A.N."/>
            <person name="Walter M.C."/>
            <person name="O'Connor E."/>
            <person name="Balint B."/>
            <person name="Krizsan K."/>
            <person name="Kiss B."/>
            <person name="Hess J."/>
            <person name="Varga T."/>
            <person name="Slot J."/>
            <person name="Riley R."/>
            <person name="Boka B."/>
            <person name="Rigling D."/>
            <person name="Barry K."/>
            <person name="Lee J."/>
            <person name="Mihaltcheva S."/>
            <person name="LaButti K."/>
            <person name="Lipzen A."/>
            <person name="Waldron R."/>
            <person name="Moloney N.M."/>
            <person name="Sperisen C."/>
            <person name="Kredics L."/>
            <person name="Vagvoelgyi C."/>
            <person name="Patrignani A."/>
            <person name="Fitzpatrick D."/>
            <person name="Nagy I."/>
            <person name="Doyle S."/>
            <person name="Anderson J.B."/>
            <person name="Grigoriev I.V."/>
            <person name="Gueldener U."/>
            <person name="Muensterkoetter M."/>
            <person name="Nagy L.G."/>
        </authorList>
    </citation>
    <scope>NUCLEOTIDE SEQUENCE [LARGE SCALE GENOMIC DNA]</scope>
    <source>
        <strain evidence="3">C18/9</strain>
    </source>
</reference>
<name>A0A284RYZ2_ARMOS</name>
<proteinExistence type="predicted"/>
<sequence>MSKDSSHRSSISGMSPSGLPPMNTSTHAPSSPSPTSPSSAGLKSIMELFPAPPPLKVDLRMLSASHNKPGALASAPSTPLSGSATPSSPKAGQTKSHKKSKSNGN</sequence>
<dbReference type="AlphaFoldDB" id="A0A284RYZ2"/>
<feature type="region of interest" description="Disordered" evidence="1">
    <location>
        <begin position="67"/>
        <end position="105"/>
    </location>
</feature>
<dbReference type="OrthoDB" id="10546699at2759"/>
<dbReference type="EMBL" id="FUEG01000022">
    <property type="protein sequence ID" value="SJL13983.1"/>
    <property type="molecule type" value="Genomic_DNA"/>
</dbReference>
<evidence type="ECO:0000256" key="1">
    <source>
        <dbReference type="SAM" id="MobiDB-lite"/>
    </source>
</evidence>
<accession>A0A284RYZ2</accession>
<organism evidence="2 3">
    <name type="scientific">Armillaria ostoyae</name>
    <name type="common">Armillaria root rot fungus</name>
    <dbReference type="NCBI Taxonomy" id="47428"/>
    <lineage>
        <taxon>Eukaryota</taxon>
        <taxon>Fungi</taxon>
        <taxon>Dikarya</taxon>
        <taxon>Basidiomycota</taxon>
        <taxon>Agaricomycotina</taxon>
        <taxon>Agaricomycetes</taxon>
        <taxon>Agaricomycetidae</taxon>
        <taxon>Agaricales</taxon>
        <taxon>Marasmiineae</taxon>
        <taxon>Physalacriaceae</taxon>
        <taxon>Armillaria</taxon>
    </lineage>
</organism>
<evidence type="ECO:0000313" key="2">
    <source>
        <dbReference type="EMBL" id="SJL13983.1"/>
    </source>
</evidence>